<organism evidence="1 2">
    <name type="scientific">Azospirillum rugosum</name>
    <dbReference type="NCBI Taxonomy" id="416170"/>
    <lineage>
        <taxon>Bacteria</taxon>
        <taxon>Pseudomonadati</taxon>
        <taxon>Pseudomonadota</taxon>
        <taxon>Alphaproteobacteria</taxon>
        <taxon>Rhodospirillales</taxon>
        <taxon>Azospirillaceae</taxon>
        <taxon>Azospirillum</taxon>
    </lineage>
</organism>
<evidence type="ECO:0000313" key="2">
    <source>
        <dbReference type="Proteomes" id="UP000781958"/>
    </source>
</evidence>
<accession>A0ABS4SIV7</accession>
<comment type="caution">
    <text evidence="1">The sequence shown here is derived from an EMBL/GenBank/DDBJ whole genome shotgun (WGS) entry which is preliminary data.</text>
</comment>
<name>A0ABS4SIV7_9PROT</name>
<dbReference type="EMBL" id="JAGINP010000004">
    <property type="protein sequence ID" value="MBP2291877.1"/>
    <property type="molecule type" value="Genomic_DNA"/>
</dbReference>
<dbReference type="Proteomes" id="UP000781958">
    <property type="component" value="Unassembled WGS sequence"/>
</dbReference>
<keyword evidence="2" id="KW-1185">Reference proteome</keyword>
<reference evidence="1 2" key="1">
    <citation type="submission" date="2021-03" db="EMBL/GenBank/DDBJ databases">
        <title>Genomic Encyclopedia of Type Strains, Phase III (KMG-III): the genomes of soil and plant-associated and newly described type strains.</title>
        <authorList>
            <person name="Whitman W."/>
        </authorList>
    </citation>
    <scope>NUCLEOTIDE SEQUENCE [LARGE SCALE GENOMIC DNA]</scope>
    <source>
        <strain evidence="1 2">IMMIB AFH-6</strain>
    </source>
</reference>
<protein>
    <submittedName>
        <fullName evidence="1">Uncharacterized protein</fullName>
    </submittedName>
</protein>
<proteinExistence type="predicted"/>
<gene>
    <name evidence="1" type="ORF">J2851_001626</name>
</gene>
<evidence type="ECO:0000313" key="1">
    <source>
        <dbReference type="EMBL" id="MBP2291877.1"/>
    </source>
</evidence>
<sequence>MMELMGDVSRAGFTRVSLIAEGLAAPPAVSRGP</sequence>